<accession>A0ACB8RRC3</accession>
<protein>
    <submittedName>
        <fullName evidence="1">Uncharacterized protein</fullName>
    </submittedName>
</protein>
<dbReference type="EMBL" id="MU275920">
    <property type="protein sequence ID" value="KAI0046653.1"/>
    <property type="molecule type" value="Genomic_DNA"/>
</dbReference>
<reference evidence="1" key="2">
    <citation type="journal article" date="2022" name="New Phytol.">
        <title>Evolutionary transition to the ectomycorrhizal habit in the genomes of a hyperdiverse lineage of mushroom-forming fungi.</title>
        <authorList>
            <person name="Looney B."/>
            <person name="Miyauchi S."/>
            <person name="Morin E."/>
            <person name="Drula E."/>
            <person name="Courty P.E."/>
            <person name="Kohler A."/>
            <person name="Kuo A."/>
            <person name="LaButti K."/>
            <person name="Pangilinan J."/>
            <person name="Lipzen A."/>
            <person name="Riley R."/>
            <person name="Andreopoulos W."/>
            <person name="He G."/>
            <person name="Johnson J."/>
            <person name="Nolan M."/>
            <person name="Tritt A."/>
            <person name="Barry K.W."/>
            <person name="Grigoriev I.V."/>
            <person name="Nagy L.G."/>
            <person name="Hibbett D."/>
            <person name="Henrissat B."/>
            <person name="Matheny P.B."/>
            <person name="Labbe J."/>
            <person name="Martin F.M."/>
        </authorList>
    </citation>
    <scope>NUCLEOTIDE SEQUENCE</scope>
    <source>
        <strain evidence="1">FP105234-sp</strain>
    </source>
</reference>
<comment type="caution">
    <text evidence="1">The sequence shown here is derived from an EMBL/GenBank/DDBJ whole genome shotgun (WGS) entry which is preliminary data.</text>
</comment>
<dbReference type="Proteomes" id="UP000814033">
    <property type="component" value="Unassembled WGS sequence"/>
</dbReference>
<sequence length="337" mass="37092">MALAKAGHSWNLERPDKFFSALRPFLQNDSITKLLISSRDPWAAPVTAHTVTRVCAWRGTRRTYTPQVVLEFGSGSRRSRHHTLTPAALAACASENLRELVVMDVGLTEALTSLRLHDISFKGRYGEFGPVLGEVFPDWLAARARAGISLKRLDLRRCSYLSHKQYSKLRAALPHAIIVAPNGDPGKSYWVRWGHIAMGRDADEESAPALLLCAHPGGSGAQSFIVDHVELNDREGIPSMDEVLGRKLDSVQLCCRREEAVVPCGFSKNPGCTEFSEMFPVDASCILVASRPQTSVASFRFDIIARRIYTVYGSLPRPQGPQHGVFGPELVLISSSL</sequence>
<name>A0ACB8RRC3_9AGAM</name>
<evidence type="ECO:0000313" key="2">
    <source>
        <dbReference type="Proteomes" id="UP000814033"/>
    </source>
</evidence>
<gene>
    <name evidence="1" type="ORF">FA95DRAFT_1347799</name>
</gene>
<reference evidence="1" key="1">
    <citation type="submission" date="2021-02" db="EMBL/GenBank/DDBJ databases">
        <authorList>
            <consortium name="DOE Joint Genome Institute"/>
            <person name="Ahrendt S."/>
            <person name="Looney B.P."/>
            <person name="Miyauchi S."/>
            <person name="Morin E."/>
            <person name="Drula E."/>
            <person name="Courty P.E."/>
            <person name="Chicoki N."/>
            <person name="Fauchery L."/>
            <person name="Kohler A."/>
            <person name="Kuo A."/>
            <person name="Labutti K."/>
            <person name="Pangilinan J."/>
            <person name="Lipzen A."/>
            <person name="Riley R."/>
            <person name="Andreopoulos W."/>
            <person name="He G."/>
            <person name="Johnson J."/>
            <person name="Barry K.W."/>
            <person name="Grigoriev I.V."/>
            <person name="Nagy L."/>
            <person name="Hibbett D."/>
            <person name="Henrissat B."/>
            <person name="Matheny P.B."/>
            <person name="Labbe J."/>
            <person name="Martin F."/>
        </authorList>
    </citation>
    <scope>NUCLEOTIDE SEQUENCE</scope>
    <source>
        <strain evidence="1">FP105234-sp</strain>
    </source>
</reference>
<proteinExistence type="predicted"/>
<keyword evidence="2" id="KW-1185">Reference proteome</keyword>
<organism evidence="1 2">
    <name type="scientific">Auriscalpium vulgare</name>
    <dbReference type="NCBI Taxonomy" id="40419"/>
    <lineage>
        <taxon>Eukaryota</taxon>
        <taxon>Fungi</taxon>
        <taxon>Dikarya</taxon>
        <taxon>Basidiomycota</taxon>
        <taxon>Agaricomycotina</taxon>
        <taxon>Agaricomycetes</taxon>
        <taxon>Russulales</taxon>
        <taxon>Auriscalpiaceae</taxon>
        <taxon>Auriscalpium</taxon>
    </lineage>
</organism>
<evidence type="ECO:0000313" key="1">
    <source>
        <dbReference type="EMBL" id="KAI0046653.1"/>
    </source>
</evidence>